<keyword evidence="5 13" id="KW-1133">Transmembrane helix</keyword>
<comment type="subcellular location">
    <subcellularLocation>
        <location evidence="1">Membrane</location>
        <topology evidence="1">Multi-pass membrane protein</topology>
    </subcellularLocation>
</comment>
<dbReference type="GO" id="GO:0046872">
    <property type="term" value="F:metal ion binding"/>
    <property type="evidence" value="ECO:0007669"/>
    <property type="project" value="UniProtKB-KW"/>
</dbReference>
<feature type="transmembrane region" description="Helical" evidence="13">
    <location>
        <begin position="278"/>
        <end position="301"/>
    </location>
</feature>
<feature type="domain" description="Rhodanese" evidence="14">
    <location>
        <begin position="101"/>
        <end position="136"/>
    </location>
</feature>
<keyword evidence="10" id="KW-1015">Disulfide bond</keyword>
<feature type="transmembrane region" description="Helical" evidence="13">
    <location>
        <begin position="220"/>
        <end position="242"/>
    </location>
</feature>
<keyword evidence="9 13" id="KW-0472">Membrane</keyword>
<feature type="compositionally biased region" description="Low complexity" evidence="12">
    <location>
        <begin position="315"/>
        <end position="330"/>
    </location>
</feature>
<evidence type="ECO:0000259" key="14">
    <source>
        <dbReference type="PROSITE" id="PS50206"/>
    </source>
</evidence>
<keyword evidence="7" id="KW-0408">Iron</keyword>
<evidence type="ECO:0000256" key="6">
    <source>
        <dbReference type="ARBA" id="ARBA00023002"/>
    </source>
</evidence>
<dbReference type="EMBL" id="BMIS01000015">
    <property type="protein sequence ID" value="GGE77025.1"/>
    <property type="molecule type" value="Genomic_DNA"/>
</dbReference>
<keyword evidence="4" id="KW-0479">Metal-binding</keyword>
<evidence type="ECO:0000256" key="3">
    <source>
        <dbReference type="ARBA" id="ARBA00022692"/>
    </source>
</evidence>
<dbReference type="Proteomes" id="UP000633136">
    <property type="component" value="Unassembled WGS sequence"/>
</dbReference>
<evidence type="ECO:0000313" key="15">
    <source>
        <dbReference type="EMBL" id="GGE77025.1"/>
    </source>
</evidence>
<feature type="transmembrane region" description="Helical" evidence="13">
    <location>
        <begin position="78"/>
        <end position="98"/>
    </location>
</feature>
<feature type="region of interest" description="Disordered" evidence="12">
    <location>
        <begin position="313"/>
        <end position="337"/>
    </location>
</feature>
<evidence type="ECO:0000256" key="9">
    <source>
        <dbReference type="ARBA" id="ARBA00023136"/>
    </source>
</evidence>
<dbReference type="PANTHER" id="PTHR35457">
    <property type="entry name" value="HEME A SYNTHASE"/>
    <property type="match status" value="1"/>
</dbReference>
<dbReference type="Pfam" id="PF02628">
    <property type="entry name" value="COX15-CtaA"/>
    <property type="match status" value="1"/>
</dbReference>
<dbReference type="RefSeq" id="WP_188686412.1">
    <property type="nucleotide sequence ID" value="NZ_BMIS01000015.1"/>
</dbReference>
<dbReference type="GO" id="GO:0006784">
    <property type="term" value="P:heme A biosynthetic process"/>
    <property type="evidence" value="ECO:0007669"/>
    <property type="project" value="InterPro"/>
</dbReference>
<comment type="pathway">
    <text evidence="11">Porphyrin-containing compound metabolism.</text>
</comment>
<evidence type="ECO:0000256" key="8">
    <source>
        <dbReference type="ARBA" id="ARBA00023133"/>
    </source>
</evidence>
<evidence type="ECO:0000256" key="12">
    <source>
        <dbReference type="SAM" id="MobiDB-lite"/>
    </source>
</evidence>
<evidence type="ECO:0000256" key="11">
    <source>
        <dbReference type="ARBA" id="ARBA00023444"/>
    </source>
</evidence>
<keyword evidence="2" id="KW-1003">Cell membrane</keyword>
<comment type="caution">
    <text evidence="15">The sequence shown here is derived from an EMBL/GenBank/DDBJ whole genome shotgun (WGS) entry which is preliminary data.</text>
</comment>
<reference evidence="15" key="1">
    <citation type="journal article" date="2014" name="Int. J. Syst. Evol. Microbiol.">
        <title>Complete genome sequence of Corynebacterium casei LMG S-19264T (=DSM 44701T), isolated from a smear-ripened cheese.</title>
        <authorList>
            <consortium name="US DOE Joint Genome Institute (JGI-PGF)"/>
            <person name="Walter F."/>
            <person name="Albersmeier A."/>
            <person name="Kalinowski J."/>
            <person name="Ruckert C."/>
        </authorList>
    </citation>
    <scope>NUCLEOTIDE SEQUENCE</scope>
    <source>
        <strain evidence="15">CGMCC 1.15388</strain>
    </source>
</reference>
<feature type="transmembrane region" description="Helical" evidence="13">
    <location>
        <begin position="254"/>
        <end position="272"/>
    </location>
</feature>
<evidence type="ECO:0000256" key="2">
    <source>
        <dbReference type="ARBA" id="ARBA00022475"/>
    </source>
</evidence>
<dbReference type="GO" id="GO:0016491">
    <property type="term" value="F:oxidoreductase activity"/>
    <property type="evidence" value="ECO:0007669"/>
    <property type="project" value="UniProtKB-KW"/>
</dbReference>
<reference evidence="15" key="2">
    <citation type="submission" date="2020-09" db="EMBL/GenBank/DDBJ databases">
        <authorList>
            <person name="Sun Q."/>
            <person name="Zhou Y."/>
        </authorList>
    </citation>
    <scope>NUCLEOTIDE SEQUENCE</scope>
    <source>
        <strain evidence="15">CGMCC 1.15388</strain>
    </source>
</reference>
<feature type="transmembrane region" description="Helical" evidence="13">
    <location>
        <begin position="21"/>
        <end position="40"/>
    </location>
</feature>
<sequence length="337" mass="36006">MNIIDSIRRRLPTEITRRTKLIAWASLVANIGIILTGGAVRLTDSGLGCPEWPMCTEDSLVSTAEMGIHGAIEFGNRMLTYVLIAIAAAMLLAVVRLWETHRSLVVMSTLIVAGIPVQAVIGGITVWTNLNPWVVGLHFIASAGLVMVATWILNRVNLELRSSEPGVSLIDGGTDNVTRGMAWVALGAAWAAVVLGTVVTGTGPHAGDPGSPRHDFDPQLVTQMHVVPVYVLCAATIAILFRQVGLRTSGAQRRAAWLLVGVIVAQGVVGYWQHFTGLPIGLVWAHMLGSALTMVAAANLWDRYQSSYLTRKPYSAEPSSASPEASPESSKTSMVPE</sequence>
<dbReference type="PANTHER" id="PTHR35457:SF1">
    <property type="entry name" value="HEME A SYNTHASE"/>
    <property type="match status" value="1"/>
</dbReference>
<evidence type="ECO:0000256" key="4">
    <source>
        <dbReference type="ARBA" id="ARBA00022723"/>
    </source>
</evidence>
<dbReference type="InterPro" id="IPR050450">
    <property type="entry name" value="COX15/CtaA_HemeA_synthase"/>
</dbReference>
<feature type="transmembrane region" description="Helical" evidence="13">
    <location>
        <begin position="180"/>
        <end position="200"/>
    </location>
</feature>
<evidence type="ECO:0000256" key="7">
    <source>
        <dbReference type="ARBA" id="ARBA00023004"/>
    </source>
</evidence>
<evidence type="ECO:0000256" key="13">
    <source>
        <dbReference type="SAM" id="Phobius"/>
    </source>
</evidence>
<protein>
    <submittedName>
        <fullName evidence="15">Cytochrome b561</fullName>
    </submittedName>
</protein>
<keyword evidence="8" id="KW-0350">Heme biosynthesis</keyword>
<keyword evidence="3 13" id="KW-0812">Transmembrane</keyword>
<evidence type="ECO:0000256" key="1">
    <source>
        <dbReference type="ARBA" id="ARBA00004141"/>
    </source>
</evidence>
<feature type="transmembrane region" description="Helical" evidence="13">
    <location>
        <begin position="133"/>
        <end position="153"/>
    </location>
</feature>
<accession>A0A917AUT1</accession>
<dbReference type="AlphaFoldDB" id="A0A917AUT1"/>
<proteinExistence type="predicted"/>
<evidence type="ECO:0000256" key="5">
    <source>
        <dbReference type="ARBA" id="ARBA00022989"/>
    </source>
</evidence>
<dbReference type="PROSITE" id="PS50206">
    <property type="entry name" value="RHODANESE_3"/>
    <property type="match status" value="1"/>
</dbReference>
<keyword evidence="16" id="KW-1185">Reference proteome</keyword>
<gene>
    <name evidence="15" type="ORF">GCM10011401_25500</name>
</gene>
<dbReference type="InterPro" id="IPR003780">
    <property type="entry name" value="COX15/CtaA_fam"/>
</dbReference>
<dbReference type="GO" id="GO:0016020">
    <property type="term" value="C:membrane"/>
    <property type="evidence" value="ECO:0007669"/>
    <property type="project" value="UniProtKB-SubCell"/>
</dbReference>
<feature type="transmembrane region" description="Helical" evidence="13">
    <location>
        <begin position="105"/>
        <end position="127"/>
    </location>
</feature>
<dbReference type="InterPro" id="IPR001763">
    <property type="entry name" value="Rhodanese-like_dom"/>
</dbReference>
<organism evidence="15 16">
    <name type="scientific">Nesterenkonia cremea</name>
    <dbReference type="NCBI Taxonomy" id="1882340"/>
    <lineage>
        <taxon>Bacteria</taxon>
        <taxon>Bacillati</taxon>
        <taxon>Actinomycetota</taxon>
        <taxon>Actinomycetes</taxon>
        <taxon>Micrococcales</taxon>
        <taxon>Micrococcaceae</taxon>
        <taxon>Nesterenkonia</taxon>
    </lineage>
</organism>
<evidence type="ECO:0000313" key="16">
    <source>
        <dbReference type="Proteomes" id="UP000633136"/>
    </source>
</evidence>
<keyword evidence="6" id="KW-0560">Oxidoreductase</keyword>
<name>A0A917AUT1_9MICC</name>
<evidence type="ECO:0000256" key="10">
    <source>
        <dbReference type="ARBA" id="ARBA00023157"/>
    </source>
</evidence>